<protein>
    <submittedName>
        <fullName evidence="2">Putative neuraminidase</fullName>
    </submittedName>
</protein>
<dbReference type="Gene3D" id="2.120.10.10">
    <property type="match status" value="1"/>
</dbReference>
<dbReference type="CDD" id="cd15482">
    <property type="entry name" value="Sialidase_non-viral"/>
    <property type="match status" value="1"/>
</dbReference>
<evidence type="ECO:0000313" key="3">
    <source>
        <dbReference type="Proteomes" id="UP000295097"/>
    </source>
</evidence>
<proteinExistence type="predicted"/>
<dbReference type="SUPFAM" id="SSF50939">
    <property type="entry name" value="Sialidases"/>
    <property type="match status" value="1"/>
</dbReference>
<evidence type="ECO:0000259" key="1">
    <source>
        <dbReference type="Pfam" id="PF13088"/>
    </source>
</evidence>
<dbReference type="RefSeq" id="WP_132312651.1">
    <property type="nucleotide sequence ID" value="NZ_SMAR01000022.1"/>
</dbReference>
<dbReference type="EMBL" id="SMAR01000022">
    <property type="protein sequence ID" value="TCT36324.1"/>
    <property type="molecule type" value="Genomic_DNA"/>
</dbReference>
<dbReference type="OrthoDB" id="41724at2"/>
<comment type="caution">
    <text evidence="2">The sequence shown here is derived from an EMBL/GenBank/DDBJ whole genome shotgun (WGS) entry which is preliminary data.</text>
</comment>
<dbReference type="PANTHER" id="PTHR43752:SF2">
    <property type="entry name" value="BNR_ASP-BOX REPEAT FAMILY PROTEIN"/>
    <property type="match status" value="1"/>
</dbReference>
<accession>A0A4R3NP29</accession>
<organism evidence="2 3">
    <name type="scientific">Martelella mediterranea</name>
    <dbReference type="NCBI Taxonomy" id="293089"/>
    <lineage>
        <taxon>Bacteria</taxon>
        <taxon>Pseudomonadati</taxon>
        <taxon>Pseudomonadota</taxon>
        <taxon>Alphaproteobacteria</taxon>
        <taxon>Hyphomicrobiales</taxon>
        <taxon>Aurantimonadaceae</taxon>
        <taxon>Martelella</taxon>
    </lineage>
</organism>
<name>A0A4R3NP29_9HYPH</name>
<feature type="domain" description="Sialidase" evidence="1">
    <location>
        <begin position="37"/>
        <end position="330"/>
    </location>
</feature>
<dbReference type="InterPro" id="IPR036278">
    <property type="entry name" value="Sialidase_sf"/>
</dbReference>
<dbReference type="PANTHER" id="PTHR43752">
    <property type="entry name" value="BNR/ASP-BOX REPEAT FAMILY PROTEIN"/>
    <property type="match status" value="1"/>
</dbReference>
<dbReference type="Pfam" id="PF13088">
    <property type="entry name" value="BNR_2"/>
    <property type="match status" value="1"/>
</dbReference>
<dbReference type="InterPro" id="IPR011040">
    <property type="entry name" value="Sialidase"/>
</dbReference>
<evidence type="ECO:0000313" key="2">
    <source>
        <dbReference type="EMBL" id="TCT36324.1"/>
    </source>
</evidence>
<keyword evidence="3" id="KW-1185">Reference proteome</keyword>
<sequence>MLNVKLQTKTFIVPPDHTLFRNCHASTVIVLPDNTRLTAFFGGEREGEGDVAIWTVRGDGENWEAPRRLFAEDGLAHWNPVLLNEGNTVWLFYKVGPTVHTWTTRWSVSHDGGLTWSKPAELVPGDSAPRGPVKNKLLVMSNGEWLAPASVETDEIWDAFADISADEGKSWARCDVPFTHRSNSDTQDNGGVWGGLAENALWETDPQKVFRWDGVIQPSAWESAPGKVHMLMRSTRGHLYRTDSDDFGRTWSEAYPTETVNNNSGIDVAETGGVLALAYNPNGGNWGRRTPLSLALSNDNAETFHRVIDLETEEGEYSYPAIIARGKELHLTYTHNRKSIVYSHLTLEDG</sequence>
<gene>
    <name evidence="2" type="ORF">EDC90_102253</name>
</gene>
<dbReference type="AlphaFoldDB" id="A0A4R3NP29"/>
<reference evidence="2 3" key="1">
    <citation type="submission" date="2019-03" db="EMBL/GenBank/DDBJ databases">
        <title>Freshwater and sediment microbial communities from various areas in North America, analyzing microbe dynamics in response to fracking.</title>
        <authorList>
            <person name="Lamendella R."/>
        </authorList>
    </citation>
    <scope>NUCLEOTIDE SEQUENCE [LARGE SCALE GENOMIC DNA]</scope>
    <source>
        <strain evidence="2 3">175.2</strain>
    </source>
</reference>
<dbReference type="Proteomes" id="UP000295097">
    <property type="component" value="Unassembled WGS sequence"/>
</dbReference>